<keyword evidence="3" id="KW-0399">Innate immunity</keyword>
<dbReference type="InterPro" id="IPR008160">
    <property type="entry name" value="Collagen"/>
</dbReference>
<reference evidence="12" key="3">
    <citation type="submission" date="2025-09" db="UniProtKB">
        <authorList>
            <consortium name="Ensembl"/>
        </authorList>
    </citation>
    <scope>IDENTIFICATION</scope>
</reference>
<dbReference type="PROSITE" id="PS51406">
    <property type="entry name" value="FIBRINOGEN_C_2"/>
    <property type="match status" value="1"/>
</dbReference>
<accession>A0A8C4TQW7</accession>
<dbReference type="GO" id="GO:0005102">
    <property type="term" value="F:signaling receptor binding"/>
    <property type="evidence" value="ECO:0007669"/>
    <property type="project" value="TreeGrafter"/>
</dbReference>
<keyword evidence="5" id="KW-0391">Immunity</keyword>
<sequence length="321" mass="34859">MLHSEGTAVFLVIFVHLLAAENSCPDLKVFGLNDKDKVAILQGCPGHPGVQGSKGEPGAPGIPGVKGDHGPIGKAGPQGAKGEPGVAGPAGPQGLKGEKGDSGGQPLTGAQDCKQLLDLGNTLSGWYTLHPQNGKPLSVFCDMDTDGGGWIVFQRRMDGSVDFFRSWIEYKRGFGNRLSEFWLGNDNLHTLTSTGSFELRVDFQDFEHAATFAKFNEFQILGEEEKYRLTVGGFTGGSAGDSFTAHNNLVFSTKDQDNDKCTCNCSEVYKGGWWYGECHSCNLNGLYLRGQHESYANGVNWHSGKGHHYSYKNSEMKFRPR</sequence>
<evidence type="ECO:0000256" key="1">
    <source>
        <dbReference type="ARBA" id="ARBA00004613"/>
    </source>
</evidence>
<keyword evidence="13" id="KW-1185">Reference proteome</keyword>
<feature type="region of interest" description="Disordered" evidence="9">
    <location>
        <begin position="48"/>
        <end position="109"/>
    </location>
</feature>
<evidence type="ECO:0000256" key="9">
    <source>
        <dbReference type="SAM" id="MobiDB-lite"/>
    </source>
</evidence>
<evidence type="ECO:0000256" key="2">
    <source>
        <dbReference type="ARBA" id="ARBA00022525"/>
    </source>
</evidence>
<dbReference type="Pfam" id="PF01391">
    <property type="entry name" value="Collagen"/>
    <property type="match status" value="1"/>
</dbReference>
<keyword evidence="7" id="KW-1015">Disulfide bond</keyword>
<dbReference type="Ensembl" id="ENSECRT00000034802.1">
    <property type="protein sequence ID" value="ENSECRP00000034067.1"/>
    <property type="gene ID" value="ENSECRG00000023019.1"/>
</dbReference>
<evidence type="ECO:0000256" key="10">
    <source>
        <dbReference type="SAM" id="SignalP"/>
    </source>
</evidence>
<reference evidence="12" key="1">
    <citation type="submission" date="2021-06" db="EMBL/GenBank/DDBJ databases">
        <authorList>
            <consortium name="Wellcome Sanger Institute Data Sharing"/>
        </authorList>
    </citation>
    <scope>NUCLEOTIDE SEQUENCE [LARGE SCALE GENOMIC DNA]</scope>
</reference>
<evidence type="ECO:0000256" key="5">
    <source>
        <dbReference type="ARBA" id="ARBA00022859"/>
    </source>
</evidence>
<feature type="signal peptide" evidence="10">
    <location>
        <begin position="1"/>
        <end position="20"/>
    </location>
</feature>
<keyword evidence="8" id="KW-0325">Glycoprotein</keyword>
<dbReference type="AlphaFoldDB" id="A0A8C4TQW7"/>
<dbReference type="InterPro" id="IPR014716">
    <property type="entry name" value="Fibrinogen_a/b/g_C_1"/>
</dbReference>
<name>A0A8C4TQW7_ERPCA</name>
<dbReference type="PANTHER" id="PTHR19143">
    <property type="entry name" value="FIBRINOGEN/TENASCIN/ANGIOPOEITIN"/>
    <property type="match status" value="1"/>
</dbReference>
<proteinExistence type="predicted"/>
<dbReference type="FunFam" id="3.90.215.10:FF:000001">
    <property type="entry name" value="Tenascin isoform 1"/>
    <property type="match status" value="1"/>
</dbReference>
<dbReference type="PANTHER" id="PTHR19143:SF433">
    <property type="entry name" value="FICOLIN-2"/>
    <property type="match status" value="1"/>
</dbReference>
<gene>
    <name evidence="12" type="primary">LOC114664808</name>
</gene>
<dbReference type="GO" id="GO:0005615">
    <property type="term" value="C:extracellular space"/>
    <property type="evidence" value="ECO:0007669"/>
    <property type="project" value="TreeGrafter"/>
</dbReference>
<dbReference type="GO" id="GO:0097367">
    <property type="term" value="F:carbohydrate derivative binding"/>
    <property type="evidence" value="ECO:0007669"/>
    <property type="project" value="TreeGrafter"/>
</dbReference>
<dbReference type="GeneTree" id="ENSGT00940000163282"/>
<feature type="domain" description="Fibrinogen C-terminal" evidence="11">
    <location>
        <begin position="104"/>
        <end position="321"/>
    </location>
</feature>
<keyword evidence="2" id="KW-0964">Secreted</keyword>
<dbReference type="GO" id="GO:0003823">
    <property type="term" value="F:antigen binding"/>
    <property type="evidence" value="ECO:0007669"/>
    <property type="project" value="TreeGrafter"/>
</dbReference>
<dbReference type="GO" id="GO:0001867">
    <property type="term" value="P:complement activation, lectin pathway"/>
    <property type="evidence" value="ECO:0007669"/>
    <property type="project" value="TreeGrafter"/>
</dbReference>
<evidence type="ECO:0000256" key="7">
    <source>
        <dbReference type="ARBA" id="ARBA00023157"/>
    </source>
</evidence>
<evidence type="ECO:0000259" key="11">
    <source>
        <dbReference type="PROSITE" id="PS51406"/>
    </source>
</evidence>
<dbReference type="InterPro" id="IPR036056">
    <property type="entry name" value="Fibrinogen-like_C"/>
</dbReference>
<dbReference type="SUPFAM" id="SSF56496">
    <property type="entry name" value="Fibrinogen C-terminal domain-like"/>
    <property type="match status" value="1"/>
</dbReference>
<dbReference type="Gene3D" id="3.90.215.10">
    <property type="entry name" value="Gamma Fibrinogen, chain A, domain 1"/>
    <property type="match status" value="1"/>
</dbReference>
<evidence type="ECO:0000256" key="4">
    <source>
        <dbReference type="ARBA" id="ARBA00022729"/>
    </source>
</evidence>
<evidence type="ECO:0000256" key="6">
    <source>
        <dbReference type="ARBA" id="ARBA00023119"/>
    </source>
</evidence>
<dbReference type="NCBIfam" id="NF040941">
    <property type="entry name" value="GGGWT_bact"/>
    <property type="match status" value="1"/>
</dbReference>
<dbReference type="InterPro" id="IPR050373">
    <property type="entry name" value="Fibrinogen_C-term_domain"/>
</dbReference>
<dbReference type="InterPro" id="IPR002181">
    <property type="entry name" value="Fibrinogen_a/b/g_C_dom"/>
</dbReference>
<dbReference type="SMART" id="SM00186">
    <property type="entry name" value="FBG"/>
    <property type="match status" value="1"/>
</dbReference>
<reference evidence="12" key="2">
    <citation type="submission" date="2025-08" db="UniProtKB">
        <authorList>
            <consortium name="Ensembl"/>
        </authorList>
    </citation>
    <scope>IDENTIFICATION</scope>
</reference>
<protein>
    <submittedName>
        <fullName evidence="12">Ficolin-1-B-like</fullName>
    </submittedName>
</protein>
<evidence type="ECO:0000313" key="12">
    <source>
        <dbReference type="Ensembl" id="ENSECRP00000034067.1"/>
    </source>
</evidence>
<dbReference type="CDD" id="cd00087">
    <property type="entry name" value="FReD"/>
    <property type="match status" value="1"/>
</dbReference>
<keyword evidence="6" id="KW-0176">Collagen</keyword>
<dbReference type="Proteomes" id="UP000694620">
    <property type="component" value="Chromosome 14"/>
</dbReference>
<dbReference type="Pfam" id="PF00147">
    <property type="entry name" value="Fibrinogen_C"/>
    <property type="match status" value="1"/>
</dbReference>
<feature type="chain" id="PRO_5034042225" evidence="10">
    <location>
        <begin position="21"/>
        <end position="321"/>
    </location>
</feature>
<comment type="subcellular location">
    <subcellularLocation>
        <location evidence="1">Secreted</location>
    </subcellularLocation>
</comment>
<evidence type="ECO:0000256" key="8">
    <source>
        <dbReference type="ARBA" id="ARBA00023180"/>
    </source>
</evidence>
<dbReference type="GO" id="GO:0005581">
    <property type="term" value="C:collagen trimer"/>
    <property type="evidence" value="ECO:0007669"/>
    <property type="project" value="UniProtKB-KW"/>
</dbReference>
<keyword evidence="4 10" id="KW-0732">Signal</keyword>
<organism evidence="12 13">
    <name type="scientific">Erpetoichthys calabaricus</name>
    <name type="common">Rope fish</name>
    <name type="synonym">Calamoichthys calabaricus</name>
    <dbReference type="NCBI Taxonomy" id="27687"/>
    <lineage>
        <taxon>Eukaryota</taxon>
        <taxon>Metazoa</taxon>
        <taxon>Chordata</taxon>
        <taxon>Craniata</taxon>
        <taxon>Vertebrata</taxon>
        <taxon>Euteleostomi</taxon>
        <taxon>Actinopterygii</taxon>
        <taxon>Polypteriformes</taxon>
        <taxon>Polypteridae</taxon>
        <taxon>Erpetoichthys</taxon>
    </lineage>
</organism>
<evidence type="ECO:0000313" key="13">
    <source>
        <dbReference type="Proteomes" id="UP000694620"/>
    </source>
</evidence>
<evidence type="ECO:0000256" key="3">
    <source>
        <dbReference type="ARBA" id="ARBA00022588"/>
    </source>
</evidence>